<dbReference type="RefSeq" id="WP_133883174.1">
    <property type="nucleotide sequence ID" value="NZ_MWIN01000008.1"/>
</dbReference>
<dbReference type="EMBL" id="SOBT01000011">
    <property type="protein sequence ID" value="TDU25564.1"/>
    <property type="molecule type" value="Genomic_DNA"/>
</dbReference>
<proteinExistence type="predicted"/>
<accession>A0A4S3K7T3</accession>
<dbReference type="Proteomes" id="UP000295341">
    <property type="component" value="Unassembled WGS sequence"/>
</dbReference>
<sequence length="133" mass="14555">MFSDALISNLTRAVHEDPETRLATRHATFSSLLEFGPHTLLMKAREGDVKFISSPTTDEPWDFSVRGSEEALRHLREAATPLTNHPIGMATQGVMAVGGGTPTHLRFEGNYQKLYANLAAVCAVLAQLRHVEG</sequence>
<comment type="caution">
    <text evidence="1">The sequence shown here is derived from an EMBL/GenBank/DDBJ whole genome shotgun (WGS) entry which is preliminary data.</text>
</comment>
<protein>
    <submittedName>
        <fullName evidence="1">Uncharacterized protein</fullName>
    </submittedName>
</protein>
<evidence type="ECO:0000313" key="1">
    <source>
        <dbReference type="EMBL" id="TDU25564.1"/>
    </source>
</evidence>
<reference evidence="1 2" key="1">
    <citation type="submission" date="2019-03" db="EMBL/GenBank/DDBJ databases">
        <title>Genomic Encyclopedia of Type Strains, Phase IV (KMG-IV): sequencing the most valuable type-strain genomes for metagenomic binning, comparative biology and taxonomic classification.</title>
        <authorList>
            <person name="Goeker M."/>
        </authorList>
    </citation>
    <scope>NUCLEOTIDE SEQUENCE [LARGE SCALE GENOMIC DNA]</scope>
    <source>
        <strain evidence="1 2">DSM 26377</strain>
    </source>
</reference>
<evidence type="ECO:0000313" key="2">
    <source>
        <dbReference type="Proteomes" id="UP000295341"/>
    </source>
</evidence>
<keyword evidence="2" id="KW-1185">Reference proteome</keyword>
<organism evidence="1 2">
    <name type="scientific">Panacagrimonas perspica</name>
    <dbReference type="NCBI Taxonomy" id="381431"/>
    <lineage>
        <taxon>Bacteria</taxon>
        <taxon>Pseudomonadati</taxon>
        <taxon>Pseudomonadota</taxon>
        <taxon>Gammaproteobacteria</taxon>
        <taxon>Nevskiales</taxon>
        <taxon>Nevskiaceae</taxon>
        <taxon>Panacagrimonas</taxon>
    </lineage>
</organism>
<dbReference type="AlphaFoldDB" id="A0A4S3K7T3"/>
<name>A0A4S3K7T3_9GAMM</name>
<gene>
    <name evidence="1" type="ORF">DFR24_4002</name>
</gene>